<accession>A0AAN8UM72</accession>
<proteinExistence type="predicted"/>
<name>A0AAN8UM72_9MAGN</name>
<gene>
    <name evidence="1" type="ORF">RJ641_016517</name>
</gene>
<evidence type="ECO:0000313" key="1">
    <source>
        <dbReference type="EMBL" id="KAK6918095.1"/>
    </source>
</evidence>
<evidence type="ECO:0000313" key="2">
    <source>
        <dbReference type="Proteomes" id="UP001370490"/>
    </source>
</evidence>
<dbReference type="Proteomes" id="UP001370490">
    <property type="component" value="Unassembled WGS sequence"/>
</dbReference>
<organism evidence="1 2">
    <name type="scientific">Dillenia turbinata</name>
    <dbReference type="NCBI Taxonomy" id="194707"/>
    <lineage>
        <taxon>Eukaryota</taxon>
        <taxon>Viridiplantae</taxon>
        <taxon>Streptophyta</taxon>
        <taxon>Embryophyta</taxon>
        <taxon>Tracheophyta</taxon>
        <taxon>Spermatophyta</taxon>
        <taxon>Magnoliopsida</taxon>
        <taxon>eudicotyledons</taxon>
        <taxon>Gunneridae</taxon>
        <taxon>Pentapetalae</taxon>
        <taxon>Dilleniales</taxon>
        <taxon>Dilleniaceae</taxon>
        <taxon>Dillenia</taxon>
    </lineage>
</organism>
<reference evidence="1 2" key="1">
    <citation type="submission" date="2023-12" db="EMBL/GenBank/DDBJ databases">
        <title>A high-quality genome assembly for Dillenia turbinata (Dilleniales).</title>
        <authorList>
            <person name="Chanderbali A."/>
        </authorList>
    </citation>
    <scope>NUCLEOTIDE SEQUENCE [LARGE SCALE GENOMIC DNA]</scope>
    <source>
        <strain evidence="1">LSX21</strain>
        <tissue evidence="1">Leaf</tissue>
    </source>
</reference>
<keyword evidence="2" id="KW-1185">Reference proteome</keyword>
<dbReference type="AlphaFoldDB" id="A0AAN8UM72"/>
<comment type="caution">
    <text evidence="1">The sequence shown here is derived from an EMBL/GenBank/DDBJ whole genome shotgun (WGS) entry which is preliminary data.</text>
</comment>
<protein>
    <submittedName>
        <fullName evidence="1">Uncharacterized protein</fullName>
    </submittedName>
</protein>
<dbReference type="EMBL" id="JBAMMX010000022">
    <property type="protein sequence ID" value="KAK6918095.1"/>
    <property type="molecule type" value="Genomic_DNA"/>
</dbReference>
<sequence length="125" mass="13925">MLLSFPVLTSSESLFMELSSSVAFVHMCNKNCFLSNLLVASLCTNERKREEIPCADMSIKALENGIKRLPAVANQKKEGKICEIFHLKAIFVELAQLDLFFVMPPFIAFLCCIRGSTPGAHRISL</sequence>